<dbReference type="InterPro" id="IPR029063">
    <property type="entry name" value="SAM-dependent_MTases_sf"/>
</dbReference>
<dbReference type="GO" id="GO:0032259">
    <property type="term" value="P:methylation"/>
    <property type="evidence" value="ECO:0007669"/>
    <property type="project" value="UniProtKB-KW"/>
</dbReference>
<keyword evidence="2" id="KW-0808">Transferase</keyword>
<accession>A0A3M9N0H5</accession>
<gene>
    <name evidence="2" type="ORF">EFB08_01455</name>
</gene>
<evidence type="ECO:0000313" key="2">
    <source>
        <dbReference type="EMBL" id="RNI31226.1"/>
    </source>
</evidence>
<keyword evidence="1" id="KW-1133">Transmembrane helix</keyword>
<name>A0A3M9N0H5_9BACT</name>
<reference evidence="2 3" key="1">
    <citation type="submission" date="2018-11" db="EMBL/GenBank/DDBJ databases">
        <title>Rufibacter latericius sp. nov., isolated from water in Baiyang Lake.</title>
        <authorList>
            <person name="Yang Y."/>
        </authorList>
    </citation>
    <scope>NUCLEOTIDE SEQUENCE [LARGE SCALE GENOMIC DNA]</scope>
    <source>
        <strain evidence="2 3">R-22-1c-1</strain>
    </source>
</reference>
<keyword evidence="1" id="KW-0472">Membrane</keyword>
<protein>
    <submittedName>
        <fullName evidence="2">Class I SAM-dependent methyltransferase</fullName>
    </submittedName>
</protein>
<proteinExistence type="predicted"/>
<comment type="caution">
    <text evidence="2">The sequence shown here is derived from an EMBL/GenBank/DDBJ whole genome shotgun (WGS) entry which is preliminary data.</text>
</comment>
<dbReference type="Proteomes" id="UP000272117">
    <property type="component" value="Unassembled WGS sequence"/>
</dbReference>
<keyword evidence="1" id="KW-0812">Transmembrane</keyword>
<dbReference type="EMBL" id="RJJD01000001">
    <property type="protein sequence ID" value="RNI31226.1"/>
    <property type="molecule type" value="Genomic_DNA"/>
</dbReference>
<keyword evidence="2" id="KW-0489">Methyltransferase</keyword>
<feature type="transmembrane region" description="Helical" evidence="1">
    <location>
        <begin position="215"/>
        <end position="236"/>
    </location>
</feature>
<dbReference type="SUPFAM" id="SSF53335">
    <property type="entry name" value="S-adenosyl-L-methionine-dependent methyltransferases"/>
    <property type="match status" value="1"/>
</dbReference>
<feature type="transmembrane region" description="Helical" evidence="1">
    <location>
        <begin position="43"/>
        <end position="62"/>
    </location>
</feature>
<dbReference type="AlphaFoldDB" id="A0A3M9N0H5"/>
<sequence length="279" mass="31874">MVSNLYHWLPKFYLHSMKFRLQLFELEDQTWFPHVVRQGMMDVLRFMITALGIYKPIVPFLAQGLAHTRQTKLVDLCSGAGGGIQQVWKELEKQTGQPISITLTDKYPNLEAYQFLAQQSHGALRFSPEPIDATAVPVSMEGFRTVFSAFHHFSPETATAILADAVRQNQGIGVFEGAGKRWHELLLVWLVFPWAILLFTPFIRPFTWSRLFFTYLVPLIPLGTVWDGTVSLLRLYTPEHLQKMVSTLNAPQYTWHIGRARHWSGTGVLYLVGYPTLPA</sequence>
<organism evidence="2 3">
    <name type="scientific">Rufibacter latericius</name>
    <dbReference type="NCBI Taxonomy" id="2487040"/>
    <lineage>
        <taxon>Bacteria</taxon>
        <taxon>Pseudomonadati</taxon>
        <taxon>Bacteroidota</taxon>
        <taxon>Cytophagia</taxon>
        <taxon>Cytophagales</taxon>
        <taxon>Hymenobacteraceae</taxon>
        <taxon>Rufibacter</taxon>
    </lineage>
</organism>
<dbReference type="GO" id="GO:0008168">
    <property type="term" value="F:methyltransferase activity"/>
    <property type="evidence" value="ECO:0007669"/>
    <property type="project" value="UniProtKB-KW"/>
</dbReference>
<feature type="transmembrane region" description="Helical" evidence="1">
    <location>
        <begin position="185"/>
        <end position="203"/>
    </location>
</feature>
<keyword evidence="3" id="KW-1185">Reference proteome</keyword>
<evidence type="ECO:0000256" key="1">
    <source>
        <dbReference type="SAM" id="Phobius"/>
    </source>
</evidence>
<evidence type="ECO:0000313" key="3">
    <source>
        <dbReference type="Proteomes" id="UP000272117"/>
    </source>
</evidence>